<dbReference type="AlphaFoldDB" id="A0A1M5S2C1"/>
<sequence>MNKLILLFLFTIITSALGFSQEVAEIDNSKTKKVSKIFSYEAQVSDFLVQNQVNRDFLFNNNSSRNNNSLVVVQQIGIRNSVTSKTLADGTSSMQYIQTGNENVITSTNSFNNVTERIFQSGNNNRVNNFAFGNLDNVGLNIIQNGNNLTVEKFGVNSQTNNISLKLVGNNQSVIVRSF</sequence>
<dbReference type="OrthoDB" id="1441793at2"/>
<feature type="chain" id="PRO_5012816087" description="Curlin associated repeat-containing protein" evidence="1">
    <location>
        <begin position="19"/>
        <end position="179"/>
    </location>
</feature>
<dbReference type="STRING" id="1089305.SAMN05444148_1753"/>
<proteinExistence type="predicted"/>
<evidence type="ECO:0000256" key="1">
    <source>
        <dbReference type="SAM" id="SignalP"/>
    </source>
</evidence>
<name>A0A1M5S2C1_9FLAO</name>
<gene>
    <name evidence="2" type="ORF">SAMN05444148_1753</name>
</gene>
<protein>
    <recommendedName>
        <fullName evidence="4">Curlin associated repeat-containing protein</fullName>
    </recommendedName>
</protein>
<keyword evidence="1" id="KW-0732">Signal</keyword>
<accession>A0A1M5S2C1</accession>
<evidence type="ECO:0008006" key="4">
    <source>
        <dbReference type="Google" id="ProtNLM"/>
    </source>
</evidence>
<keyword evidence="3" id="KW-1185">Reference proteome</keyword>
<feature type="signal peptide" evidence="1">
    <location>
        <begin position="1"/>
        <end position="18"/>
    </location>
</feature>
<organism evidence="2 3">
    <name type="scientific">Winogradskyella jejuensis</name>
    <dbReference type="NCBI Taxonomy" id="1089305"/>
    <lineage>
        <taxon>Bacteria</taxon>
        <taxon>Pseudomonadati</taxon>
        <taxon>Bacteroidota</taxon>
        <taxon>Flavobacteriia</taxon>
        <taxon>Flavobacteriales</taxon>
        <taxon>Flavobacteriaceae</taxon>
        <taxon>Winogradskyella</taxon>
    </lineage>
</organism>
<evidence type="ECO:0000313" key="2">
    <source>
        <dbReference type="EMBL" id="SHH32561.1"/>
    </source>
</evidence>
<evidence type="ECO:0000313" key="3">
    <source>
        <dbReference type="Proteomes" id="UP000184522"/>
    </source>
</evidence>
<dbReference type="Proteomes" id="UP000184522">
    <property type="component" value="Unassembled WGS sequence"/>
</dbReference>
<dbReference type="RefSeq" id="WP_073085559.1">
    <property type="nucleotide sequence ID" value="NZ_FQWS01000002.1"/>
</dbReference>
<dbReference type="EMBL" id="FQWS01000002">
    <property type="protein sequence ID" value="SHH32561.1"/>
    <property type="molecule type" value="Genomic_DNA"/>
</dbReference>
<reference evidence="3" key="1">
    <citation type="submission" date="2016-11" db="EMBL/GenBank/DDBJ databases">
        <authorList>
            <person name="Varghese N."/>
            <person name="Submissions S."/>
        </authorList>
    </citation>
    <scope>NUCLEOTIDE SEQUENCE [LARGE SCALE GENOMIC DNA]</scope>
    <source>
        <strain evidence="3">DSM 25330</strain>
    </source>
</reference>